<dbReference type="AlphaFoldDB" id="A0A0F6R1M6"/>
<protein>
    <recommendedName>
        <fullName evidence="3">TIGR02569 family protein</fullName>
    </recommendedName>
</protein>
<accession>A0A0F6R1M6</accession>
<organism evidence="1 2">
    <name type="scientific">Corynebacterium kutscheri</name>
    <dbReference type="NCBI Taxonomy" id="35755"/>
    <lineage>
        <taxon>Bacteria</taxon>
        <taxon>Bacillati</taxon>
        <taxon>Actinomycetota</taxon>
        <taxon>Actinomycetes</taxon>
        <taxon>Mycobacteriales</taxon>
        <taxon>Corynebacteriaceae</taxon>
        <taxon>Corynebacterium</taxon>
    </lineage>
</organism>
<dbReference type="HOGENOM" id="CLU_060550_0_0_11"/>
<dbReference type="STRING" id="35755.UL82_09055"/>
<keyword evidence="2" id="KW-1185">Reference proteome</keyword>
<dbReference type="EMBL" id="CP011312">
    <property type="protein sequence ID" value="AKE41955.1"/>
    <property type="molecule type" value="Genomic_DNA"/>
</dbReference>
<sequence>MRDSFHAPDTPAQQLGAAWDYGWRVGDIVFSQVPYPDRAGWSARIRENLQPHGLRIVRPIRSTDGRFVNDGWRANTYVVGVLTKRVDETVVAALRLDEALAKVEVPESFAQVDRNNVFSIADALAWSSDPLAQIDNLDPMVPAHETAIALVPKIVSHVHPISASRQVTHADMFATTIYAGNNAPTVTDIIGVAHPQGYTAAQTIVDGLLFEAVDQQIIHRFEHIPHIRQLLLRSVLYRIFVHALHPEAKSNSGTNLEWVANIIMST</sequence>
<proteinExistence type="predicted"/>
<dbReference type="Proteomes" id="UP000033457">
    <property type="component" value="Chromosome"/>
</dbReference>
<evidence type="ECO:0000313" key="2">
    <source>
        <dbReference type="Proteomes" id="UP000033457"/>
    </source>
</evidence>
<reference evidence="1 2" key="1">
    <citation type="journal article" date="2015" name="Genome Announc.">
        <title>Complete Genome Sequence of Corynebacterium kutscheri DSM 20755, a Corynebacterial Type Strain with Remarkably Low G+C Content of Chromosomal DNA.</title>
        <authorList>
            <person name="Ruckert C."/>
            <person name="Albersmeier A."/>
            <person name="Winkler A."/>
            <person name="Tauch A."/>
        </authorList>
    </citation>
    <scope>NUCLEOTIDE SEQUENCE [LARGE SCALE GENOMIC DNA]</scope>
    <source>
        <strain evidence="1 2">DSM 20755</strain>
    </source>
</reference>
<name>A0A0F6R1M6_9CORY</name>
<evidence type="ECO:0000313" key="1">
    <source>
        <dbReference type="EMBL" id="AKE41955.1"/>
    </source>
</evidence>
<dbReference type="NCBIfam" id="TIGR02569">
    <property type="entry name" value="TIGR02569_actnb"/>
    <property type="match status" value="1"/>
</dbReference>
<dbReference type="InterPro" id="IPR013402">
    <property type="entry name" value="CHP02569"/>
</dbReference>
<evidence type="ECO:0008006" key="3">
    <source>
        <dbReference type="Google" id="ProtNLM"/>
    </source>
</evidence>
<dbReference type="KEGG" id="cku:UL82_09055"/>
<gene>
    <name evidence="1" type="ORF">UL82_09055</name>
</gene>